<evidence type="ECO:0000256" key="6">
    <source>
        <dbReference type="ARBA" id="ARBA00022833"/>
    </source>
</evidence>
<evidence type="ECO:0000256" key="10">
    <source>
        <dbReference type="ARBA" id="ARBA00031499"/>
    </source>
</evidence>
<dbReference type="PANTHER" id="PTHR10890">
    <property type="entry name" value="CYSTEINYL-TRNA SYNTHETASE"/>
    <property type="match status" value="1"/>
</dbReference>
<keyword evidence="3 12" id="KW-0436">Ligase</keyword>
<proteinExistence type="predicted"/>
<dbReference type="Gene3D" id="1.20.120.1910">
    <property type="entry name" value="Cysteine-tRNA ligase, C-terminal anti-codon recognition domain"/>
    <property type="match status" value="1"/>
</dbReference>
<keyword evidence="6" id="KW-0862">Zinc</keyword>
<keyword evidence="13" id="KW-1185">Reference proteome</keyword>
<dbReference type="InterPro" id="IPR032678">
    <property type="entry name" value="tRNA-synt_1_cat_dom"/>
</dbReference>
<comment type="cofactor">
    <cofactor evidence="1">
        <name>Zn(2+)</name>
        <dbReference type="ChEBI" id="CHEBI:29105"/>
    </cofactor>
</comment>
<dbReference type="Proteomes" id="UP000242791">
    <property type="component" value="Unassembled WGS sequence"/>
</dbReference>
<dbReference type="SUPFAM" id="SSF52374">
    <property type="entry name" value="Nucleotidylyl transferase"/>
    <property type="match status" value="1"/>
</dbReference>
<evidence type="ECO:0000256" key="9">
    <source>
        <dbReference type="ARBA" id="ARBA00023146"/>
    </source>
</evidence>
<dbReference type="InterPro" id="IPR014729">
    <property type="entry name" value="Rossmann-like_a/b/a_fold"/>
</dbReference>
<evidence type="ECO:0000259" key="11">
    <source>
        <dbReference type="Pfam" id="PF01406"/>
    </source>
</evidence>
<dbReference type="GO" id="GO:0046872">
    <property type="term" value="F:metal ion binding"/>
    <property type="evidence" value="ECO:0007669"/>
    <property type="project" value="UniProtKB-KW"/>
</dbReference>
<dbReference type="Pfam" id="PF01406">
    <property type="entry name" value="tRNA-synt_1e"/>
    <property type="match status" value="1"/>
</dbReference>
<dbReference type="InterPro" id="IPR009080">
    <property type="entry name" value="tRNAsynth_Ia_anticodon-bd"/>
</dbReference>
<evidence type="ECO:0000256" key="8">
    <source>
        <dbReference type="ARBA" id="ARBA00022917"/>
    </source>
</evidence>
<dbReference type="GO" id="GO:0005737">
    <property type="term" value="C:cytoplasm"/>
    <property type="evidence" value="ECO:0007669"/>
    <property type="project" value="TreeGrafter"/>
</dbReference>
<dbReference type="PANTHER" id="PTHR10890:SF3">
    <property type="entry name" value="CYSTEINE--TRNA LIGASE, CYTOPLASMIC"/>
    <property type="match status" value="1"/>
</dbReference>
<dbReference type="EC" id="6.1.1.16" evidence="2"/>
<protein>
    <recommendedName>
        <fullName evidence="2">cysteine--tRNA ligase</fullName>
        <ecNumber evidence="2">6.1.1.16</ecNumber>
    </recommendedName>
    <alternativeName>
        <fullName evidence="10">Cysteinyl-tRNA synthetase</fullName>
    </alternativeName>
</protein>
<dbReference type="OrthoDB" id="4205127at2759"/>
<dbReference type="GO" id="GO:0006423">
    <property type="term" value="P:cysteinyl-tRNA aminoacylation"/>
    <property type="evidence" value="ECO:0007669"/>
    <property type="project" value="InterPro"/>
</dbReference>
<dbReference type="InterPro" id="IPR024909">
    <property type="entry name" value="Cys-tRNA/MSH_ligase"/>
</dbReference>
<feature type="domain" description="tRNA synthetases class I catalytic" evidence="11">
    <location>
        <begin position="57"/>
        <end position="451"/>
    </location>
</feature>
<organism evidence="12 13">
    <name type="scientific">Blastomyces percursus</name>
    <dbReference type="NCBI Taxonomy" id="1658174"/>
    <lineage>
        <taxon>Eukaryota</taxon>
        <taxon>Fungi</taxon>
        <taxon>Dikarya</taxon>
        <taxon>Ascomycota</taxon>
        <taxon>Pezizomycotina</taxon>
        <taxon>Eurotiomycetes</taxon>
        <taxon>Eurotiomycetidae</taxon>
        <taxon>Onygenales</taxon>
        <taxon>Ajellomycetaceae</taxon>
        <taxon>Blastomyces</taxon>
    </lineage>
</organism>
<dbReference type="PRINTS" id="PR00983">
    <property type="entry name" value="TRNASYNTHCYS"/>
</dbReference>
<gene>
    <name evidence="12" type="ORF">ACJ73_02310</name>
</gene>
<reference evidence="12 13" key="1">
    <citation type="submission" date="2015-08" db="EMBL/GenBank/DDBJ databases">
        <title>Emmonsia species relationships and genome sequence.</title>
        <authorList>
            <person name="Cuomo C.A."/>
            <person name="Schwartz I.S."/>
            <person name="Kenyon C."/>
            <person name="De Hoog G.S."/>
            <person name="Govender N.P."/>
            <person name="Botha A."/>
            <person name="Moreno L."/>
            <person name="De Vries M."/>
            <person name="Munoz J.F."/>
            <person name="Stielow J.B."/>
        </authorList>
    </citation>
    <scope>NUCLEOTIDE SEQUENCE [LARGE SCALE GENOMIC DNA]</scope>
    <source>
        <strain evidence="12 13">EI222</strain>
    </source>
</reference>
<name>A0A1J9RE70_9EURO</name>
<evidence type="ECO:0000256" key="4">
    <source>
        <dbReference type="ARBA" id="ARBA00022723"/>
    </source>
</evidence>
<keyword evidence="4" id="KW-0479">Metal-binding</keyword>
<dbReference type="VEuPathDB" id="FungiDB:ACJ73_02310"/>
<comment type="caution">
    <text evidence="12">The sequence shown here is derived from an EMBL/GenBank/DDBJ whole genome shotgun (WGS) entry which is preliminary data.</text>
</comment>
<dbReference type="Gene3D" id="3.40.50.620">
    <property type="entry name" value="HUPs"/>
    <property type="match status" value="2"/>
</dbReference>
<evidence type="ECO:0000256" key="1">
    <source>
        <dbReference type="ARBA" id="ARBA00001947"/>
    </source>
</evidence>
<keyword evidence="9" id="KW-0030">Aminoacyl-tRNA synthetase</keyword>
<keyword evidence="7" id="KW-0067">ATP-binding</keyword>
<dbReference type="GO" id="GO:0005524">
    <property type="term" value="F:ATP binding"/>
    <property type="evidence" value="ECO:0007669"/>
    <property type="project" value="UniProtKB-KW"/>
</dbReference>
<dbReference type="InterPro" id="IPR015803">
    <property type="entry name" value="Cys-tRNA-ligase"/>
</dbReference>
<dbReference type="SUPFAM" id="SSF47323">
    <property type="entry name" value="Anticodon-binding domain of a subclass of class I aminoacyl-tRNA synthetases"/>
    <property type="match status" value="1"/>
</dbReference>
<sequence length="603" mass="67762">MAATHEQPPWAQPLLRPGIELPPLKIYNSLTRSKNLFIPRDPEGRRVTWYSCGPTDYFHFDVQFVMNITDVNDKIIVRARQQHLFADYVAKHPVVDDDVIHPSDFQQEAEKVYAFVINGGALEGNKKPGADEAKIRMDIKSGSLAGKIIGEALKIMEKLGVAPKAEDEEQTTKIEKRQPSSENFYSICEDAFLVHLDEVARSSIPDDDHSIFSRLTKYYEDRFMEDMRNLNVLEPDKLTRVTEYGPEIVSFVERIVQKQFGYPTPDGSVYFDIKSFEQDGNHYARLEPWSRNDKSLQKEGEGSLSQRSVAKHSKNDFALWKSSQPGEPSWPSPWGKGRPGWHIECSAMASAELGSRMDIHSGGIDLSFHHHDNELAQSEAYWQEGQWVNYFLHMGHLSIQGAKMSKSLKNFTTIRKALEGGSWTPRNLRIVFLLGGWREGIEITEDMVKASNSWEEKINNFFLKTKNFLASNELSAPQEQGQTVANPLAACLKSAQEKVFNALCDSFDTPTAMSAISELVSNFNSAEGSDLNISSVESTAKWVTSMVNCFGLNGTAPRDSPKIGWDGIDIPEYAKPYLTSLSTARECTASPCQIQHSDFQGNV</sequence>
<dbReference type="EMBL" id="LGTZ01000242">
    <property type="protein sequence ID" value="OJD26308.1"/>
    <property type="molecule type" value="Genomic_DNA"/>
</dbReference>
<evidence type="ECO:0000256" key="7">
    <source>
        <dbReference type="ARBA" id="ARBA00022840"/>
    </source>
</evidence>
<dbReference type="GO" id="GO:0004817">
    <property type="term" value="F:cysteine-tRNA ligase activity"/>
    <property type="evidence" value="ECO:0007669"/>
    <property type="project" value="UniProtKB-EC"/>
</dbReference>
<evidence type="ECO:0000313" key="12">
    <source>
        <dbReference type="EMBL" id="OJD26308.1"/>
    </source>
</evidence>
<evidence type="ECO:0000256" key="5">
    <source>
        <dbReference type="ARBA" id="ARBA00022741"/>
    </source>
</evidence>
<evidence type="ECO:0000313" key="13">
    <source>
        <dbReference type="Proteomes" id="UP000242791"/>
    </source>
</evidence>
<evidence type="ECO:0000256" key="2">
    <source>
        <dbReference type="ARBA" id="ARBA00012832"/>
    </source>
</evidence>
<evidence type="ECO:0000256" key="3">
    <source>
        <dbReference type="ARBA" id="ARBA00022598"/>
    </source>
</evidence>
<dbReference type="AlphaFoldDB" id="A0A1J9RE70"/>
<dbReference type="FunFam" id="3.40.50.620:FF:000186">
    <property type="entry name" value="Putative Cysteinyl-tRNA synthetase"/>
    <property type="match status" value="1"/>
</dbReference>
<accession>A0A1J9RE70</accession>
<dbReference type="NCBIfam" id="TIGR00435">
    <property type="entry name" value="cysS"/>
    <property type="match status" value="1"/>
</dbReference>
<keyword evidence="8" id="KW-0648">Protein biosynthesis</keyword>
<dbReference type="STRING" id="1658174.A0A1J9RE70"/>
<keyword evidence="5" id="KW-0547">Nucleotide-binding</keyword>